<organism evidence="2 3">
    <name type="scientific">Corynebacterium accolens</name>
    <dbReference type="NCBI Taxonomy" id="38284"/>
    <lineage>
        <taxon>Bacteria</taxon>
        <taxon>Bacillati</taxon>
        <taxon>Actinomycetota</taxon>
        <taxon>Actinomycetes</taxon>
        <taxon>Mycobacteriales</taxon>
        <taxon>Corynebacteriaceae</taxon>
        <taxon>Corynebacterium</taxon>
    </lineage>
</organism>
<keyword evidence="1" id="KW-1133">Transmembrane helix</keyword>
<protein>
    <submittedName>
        <fullName evidence="2">Uncharacterized protein</fullName>
    </submittedName>
</protein>
<accession>A0A2A4ALJ1</accession>
<dbReference type="Proteomes" id="UP000218690">
    <property type="component" value="Unassembled WGS sequence"/>
</dbReference>
<keyword evidence="1" id="KW-0472">Membrane</keyword>
<feature type="transmembrane region" description="Helical" evidence="1">
    <location>
        <begin position="21"/>
        <end position="42"/>
    </location>
</feature>
<evidence type="ECO:0000313" key="3">
    <source>
        <dbReference type="Proteomes" id="UP000218690"/>
    </source>
</evidence>
<reference evidence="2 3" key="1">
    <citation type="submission" date="2017-09" db="EMBL/GenBank/DDBJ databases">
        <title>Draft Genome Sequence of Corynebacterium accolens AH4003.</title>
        <authorList>
            <person name="Chen Y."/>
            <person name="Oosthuysen W.F."/>
            <person name="Kelley S."/>
            <person name="Horswill A."/>
        </authorList>
    </citation>
    <scope>NUCLEOTIDE SEQUENCE [LARGE SCALE GENOMIC DNA]</scope>
    <source>
        <strain evidence="2 3">AH4003</strain>
    </source>
</reference>
<gene>
    <name evidence="2" type="ORF">COM45_04510</name>
</gene>
<evidence type="ECO:0000256" key="1">
    <source>
        <dbReference type="SAM" id="Phobius"/>
    </source>
</evidence>
<dbReference type="EMBL" id="NWBP01000016">
    <property type="protein sequence ID" value="PCC83066.1"/>
    <property type="molecule type" value="Genomic_DNA"/>
</dbReference>
<comment type="caution">
    <text evidence="2">The sequence shown here is derived from an EMBL/GenBank/DDBJ whole genome shotgun (WGS) entry which is preliminary data.</text>
</comment>
<keyword evidence="1" id="KW-0812">Transmembrane</keyword>
<dbReference type="AlphaFoldDB" id="A0A2A4ALJ1"/>
<proteinExistence type="predicted"/>
<sequence length="144" mass="16076">MTTQISLDEGRALWRRRLRRWIALGVFIIVCGVVLGISTILLKEAARNWADYHAARPLCEREVLKQARIPERATFLTETIPETDSKISAPMRVYTAHGDVIFINDEGVEDEGTYDCLVSFRTHSFVTSRAEVSGIAPAALVEAS</sequence>
<name>A0A2A4ALJ1_9CORY</name>
<evidence type="ECO:0000313" key="2">
    <source>
        <dbReference type="EMBL" id="PCC83066.1"/>
    </source>
</evidence>